<dbReference type="PaxDb" id="4097-A0A1S3ZYY7"/>
<dbReference type="InterPro" id="IPR021827">
    <property type="entry name" value="Nup186/Nup192/Nup205"/>
</dbReference>
<proteinExistence type="predicted"/>
<reference key="1">
    <citation type="journal article" date="2014" name="Nat. Commun.">
        <title>The tobacco genome sequence and its comparison with those of tomato and potato.</title>
        <authorList>
            <person name="Sierro N."/>
            <person name="Battey J.N."/>
            <person name="Ouadi S."/>
            <person name="Bakaher N."/>
            <person name="Bovet L."/>
            <person name="Willig A."/>
            <person name="Goepfert S."/>
            <person name="Peitsch M.C."/>
            <person name="Ivanov N.V."/>
        </authorList>
    </citation>
    <scope>NUCLEOTIDE SEQUENCE [LARGE SCALE GENOMIC DNA]</scope>
    <source>
        <strain>cv. TN90</strain>
    </source>
</reference>
<feature type="compositionally biased region" description="Polar residues" evidence="1">
    <location>
        <begin position="378"/>
        <end position="387"/>
    </location>
</feature>
<dbReference type="RefSeq" id="XP_016469592.1">
    <property type="nucleotide sequence ID" value="XM_016614106.1"/>
</dbReference>
<organism evidence="6">
    <name type="scientific">Nicotiana tabacum</name>
    <name type="common">Common tobacco</name>
    <dbReference type="NCBI Taxonomy" id="4097"/>
    <lineage>
        <taxon>Eukaryota</taxon>
        <taxon>Viridiplantae</taxon>
        <taxon>Streptophyta</taxon>
        <taxon>Embryophyta</taxon>
        <taxon>Tracheophyta</taxon>
        <taxon>Spermatophyta</taxon>
        <taxon>Magnoliopsida</taxon>
        <taxon>eudicotyledons</taxon>
        <taxon>Gunneridae</taxon>
        <taxon>Pentapetalae</taxon>
        <taxon>asterids</taxon>
        <taxon>lamiids</taxon>
        <taxon>Solanales</taxon>
        <taxon>Solanaceae</taxon>
        <taxon>Nicotianoideae</taxon>
        <taxon>Nicotianeae</taxon>
        <taxon>Nicotiana</taxon>
    </lineage>
</organism>
<feature type="region of interest" description="Disordered" evidence="1">
    <location>
        <begin position="173"/>
        <end position="221"/>
    </location>
</feature>
<evidence type="ECO:0000259" key="2">
    <source>
        <dbReference type="PROSITE" id="PS51840"/>
    </source>
</evidence>
<dbReference type="Pfam" id="PF10358">
    <property type="entry name" value="NT-C2"/>
    <property type="match status" value="1"/>
</dbReference>
<accession>A0A1S3ZYY7</accession>
<evidence type="ECO:0000313" key="3">
    <source>
        <dbReference type="Proteomes" id="UP000790787"/>
    </source>
</evidence>
<dbReference type="RefSeq" id="XP_016469593.1">
    <property type="nucleotide sequence ID" value="XM_016614107.1"/>
</dbReference>
<feature type="compositionally biased region" description="Polar residues" evidence="1">
    <location>
        <begin position="281"/>
        <end position="309"/>
    </location>
</feature>
<dbReference type="OrthoDB" id="20172at2759"/>
<dbReference type="InterPro" id="IPR019448">
    <property type="entry name" value="NT-C2"/>
</dbReference>
<protein>
    <recommendedName>
        <fullName evidence="2">C2 NT-type domain-containing protein</fullName>
    </recommendedName>
</protein>
<sequence length="1053" mass="115817">MVLGLRSRHKKGASVQVEYVIQVDEIKPWPPSQSLKSVQSVLLLWENDGQNSGSIVSSVGDTNIEFREFFTLPLTLCREKKANDKFQKNFLDFYLYELRKDKTTKGQLLGTSVINLADFGLLEEIVSIYTPLNCKKSSKNSEQPALFVNIHPADNRSSSNSSPNVSIGKQRLSIEQDGQGSVADSVNEKNDDESEIASFTDDESPHSSQNVSEASPSQQGKIAHESIIENLLRDDPEPDLLFGLDSAAMLMDSTKRSSRKPASNVAPELSGGLSLNREHSVNNATSLSKFSERSMTSIQKKPASQLTGSSSSFHYFGGKYGKASSSETVLEQQILMHDVQEDIADKKGLPKDDVKVSAENGRGHRFPSTIDHLDASIEGSSRPASSNSDRRQDFQDKPKVHVESNALKDSHVGVVNGKEMEYLEIEEDEILKEIPHFSEIKSEISRKRSTMKGDALNSNKVLGLQGSSITNGKSKHVKSHQLTDLPNRSGLPGSSQNPEKATKLHVSEDARSYGKGNKPMNGSPDRRNEWKARIETLEEELREAAAVEVSLYSVVAEHGSSAHKVHAPARRLSRFYAHACTAKSRAKQAGAARAAVSGLVLVSKACGNDVPRLTFWLSNSVMLRAIVSQAAGGRKEGDRSYAESNRGKSSLNGRSLKKRNEFSSNKDLNNSLTDELGDWEDTETFMLALEQVEAWIFSRIVESVWWQTLTPHMQNTAANSGGRSMSTSVKKTYGRRCSLGDQEQGNFSIELWKKAFKDACERLCPVRAGGHECGCLPLLARLVMEQLVSRLDVAMFNAILRESAEEMPTDPVSDPICDSKVLPVPAGKSSFGSGAQLKNAIGDWSRWLSNLFGIEDNDFSGDSEDLVHEKAPGPAKPFRLLNALSDLMMLPFEMLADPQTRKEVCPILGPTLIRRVLNGFVPDEFCPIPVPPDVLRALDSQEDAVDAPEEPVSTVPCTASPTSYLPPSVRSIITFLGETGNQSLQRSGSSVLKKSYTSDDELDELDSPLTSIVADRFRGSPNLAKLNLVSKGKGDRNIVRYQLLRQVWRDEEH</sequence>
<evidence type="ECO:0000256" key="1">
    <source>
        <dbReference type="SAM" id="MobiDB-lite"/>
    </source>
</evidence>
<dbReference type="Proteomes" id="UP000790787">
    <property type="component" value="Chromosome 15"/>
</dbReference>
<dbReference type="AlphaFoldDB" id="A0A1S3ZYY7"/>
<evidence type="ECO:0000313" key="5">
    <source>
        <dbReference type="RefSeq" id="XP_016469592.1"/>
    </source>
</evidence>
<dbReference type="PANTHER" id="PTHR31344:SF24">
    <property type="entry name" value="C2 NT-TYPE DOMAIN-CONTAINING PROTEIN"/>
    <property type="match status" value="1"/>
</dbReference>
<dbReference type="PROSITE" id="PS51840">
    <property type="entry name" value="C2_NT"/>
    <property type="match status" value="1"/>
</dbReference>
<dbReference type="GO" id="GO:0005643">
    <property type="term" value="C:nuclear pore"/>
    <property type="evidence" value="ECO:0007669"/>
    <property type="project" value="InterPro"/>
</dbReference>
<dbReference type="PANTHER" id="PTHR31344">
    <property type="entry name" value="NUCLEAR PORE COMPLEX PROTEIN NUP205"/>
    <property type="match status" value="1"/>
</dbReference>
<feature type="compositionally biased region" description="Basic and acidic residues" evidence="1">
    <location>
        <begin position="346"/>
        <end position="356"/>
    </location>
</feature>
<feature type="compositionally biased region" description="Polar residues" evidence="1">
    <location>
        <begin position="480"/>
        <end position="499"/>
    </location>
</feature>
<gene>
    <name evidence="4 5 6" type="primary">LOC107791943</name>
</gene>
<evidence type="ECO:0000313" key="6">
    <source>
        <dbReference type="RefSeq" id="XP_016469593.1"/>
    </source>
</evidence>
<feature type="compositionally biased region" description="Basic and acidic residues" evidence="1">
    <location>
        <begin position="388"/>
        <end position="405"/>
    </location>
</feature>
<evidence type="ECO:0000313" key="4">
    <source>
        <dbReference type="RefSeq" id="XP_016469591.1"/>
    </source>
</evidence>
<feature type="region of interest" description="Disordered" evidence="1">
    <location>
        <begin position="253"/>
        <end position="309"/>
    </location>
</feature>
<feature type="region of interest" description="Disordered" evidence="1">
    <location>
        <begin position="465"/>
        <end position="528"/>
    </location>
</feature>
<dbReference type="OMA" id="PFDMLAD"/>
<dbReference type="STRING" id="4097.A0A1S3ZYY7"/>
<feature type="domain" description="C2 NT-type" evidence="2">
    <location>
        <begin position="7"/>
        <end position="154"/>
    </location>
</feature>
<feature type="region of interest" description="Disordered" evidence="1">
    <location>
        <begin position="634"/>
        <end position="664"/>
    </location>
</feature>
<feature type="compositionally biased region" description="Basic and acidic residues" evidence="1">
    <location>
        <begin position="500"/>
        <end position="512"/>
    </location>
</feature>
<feature type="region of interest" description="Disordered" evidence="1">
    <location>
        <begin position="346"/>
        <end position="405"/>
    </location>
</feature>
<reference evidence="4 5" key="2">
    <citation type="submission" date="2025-04" db="UniProtKB">
        <authorList>
            <consortium name="RefSeq"/>
        </authorList>
    </citation>
    <scope>IDENTIFICATION</scope>
</reference>
<dbReference type="RefSeq" id="XP_016469591.1">
    <property type="nucleotide sequence ID" value="XM_016614105.1"/>
</dbReference>
<dbReference type="GeneID" id="107791943"/>
<feature type="compositionally biased region" description="Polar residues" evidence="1">
    <location>
        <begin position="206"/>
        <end position="220"/>
    </location>
</feature>
<name>A0A1S3ZYY7_TOBAC</name>
<dbReference type="KEGG" id="nta:107791943"/>
<keyword evidence="3" id="KW-1185">Reference proteome</keyword>